<comment type="caution">
    <text evidence="2">The sequence shown here is derived from an EMBL/GenBank/DDBJ whole genome shotgun (WGS) entry which is preliminary data.</text>
</comment>
<keyword evidence="3" id="KW-1185">Reference proteome</keyword>
<evidence type="ECO:0000313" key="3">
    <source>
        <dbReference type="Proteomes" id="UP000295070"/>
    </source>
</evidence>
<name>A0A484D3R7_PERFV</name>
<feature type="compositionally biased region" description="Polar residues" evidence="1">
    <location>
        <begin position="1"/>
        <end position="11"/>
    </location>
</feature>
<gene>
    <name evidence="2" type="ORF">EPR50_G00090440</name>
</gene>
<sequence length="92" mass="10791">MQAVQQCSRTFAPTPDKDTLPLSAPHRPASFFGQKTEHRRRIYPSEICEPHLEPALFIYLFYLRQQQNSPDHPSLHRQSSSRREVPADDFER</sequence>
<dbReference type="Proteomes" id="UP000295070">
    <property type="component" value="Chromosome 8"/>
</dbReference>
<evidence type="ECO:0000256" key="1">
    <source>
        <dbReference type="SAM" id="MobiDB-lite"/>
    </source>
</evidence>
<proteinExistence type="predicted"/>
<protein>
    <submittedName>
        <fullName evidence="2">Uncharacterized protein</fullName>
    </submittedName>
</protein>
<accession>A0A484D3R7</accession>
<dbReference type="AlphaFoldDB" id="A0A484D3R7"/>
<dbReference type="EMBL" id="SCKG01000008">
    <property type="protein sequence ID" value="TDH09923.1"/>
    <property type="molecule type" value="Genomic_DNA"/>
</dbReference>
<organism evidence="2 3">
    <name type="scientific">Perca flavescens</name>
    <name type="common">American yellow perch</name>
    <name type="synonym">Morone flavescens</name>
    <dbReference type="NCBI Taxonomy" id="8167"/>
    <lineage>
        <taxon>Eukaryota</taxon>
        <taxon>Metazoa</taxon>
        <taxon>Chordata</taxon>
        <taxon>Craniata</taxon>
        <taxon>Vertebrata</taxon>
        <taxon>Euteleostomi</taxon>
        <taxon>Actinopterygii</taxon>
        <taxon>Neopterygii</taxon>
        <taxon>Teleostei</taxon>
        <taxon>Neoteleostei</taxon>
        <taxon>Acanthomorphata</taxon>
        <taxon>Eupercaria</taxon>
        <taxon>Perciformes</taxon>
        <taxon>Percoidei</taxon>
        <taxon>Percidae</taxon>
        <taxon>Percinae</taxon>
        <taxon>Perca</taxon>
    </lineage>
</organism>
<feature type="region of interest" description="Disordered" evidence="1">
    <location>
        <begin position="68"/>
        <end position="92"/>
    </location>
</feature>
<evidence type="ECO:0000313" key="2">
    <source>
        <dbReference type="EMBL" id="TDH09923.1"/>
    </source>
</evidence>
<reference evidence="2 3" key="1">
    <citation type="submission" date="2019-01" db="EMBL/GenBank/DDBJ databases">
        <title>A chromosome-scale genome assembly of the yellow perch, Perca flavescens.</title>
        <authorList>
            <person name="Feron R."/>
            <person name="Morvezen R."/>
            <person name="Bestin A."/>
            <person name="Haffray P."/>
            <person name="Klopp C."/>
            <person name="Zahm M."/>
            <person name="Cabau C."/>
            <person name="Roques C."/>
            <person name="Donnadieu C."/>
            <person name="Bouchez O."/>
            <person name="Christie M."/>
            <person name="Larson W."/>
            <person name="Guiguen Y."/>
        </authorList>
    </citation>
    <scope>NUCLEOTIDE SEQUENCE [LARGE SCALE GENOMIC DNA]</scope>
    <source>
        <strain evidence="2">YP-PL-M2</strain>
        <tissue evidence="2">Blood</tissue>
    </source>
</reference>
<feature type="region of interest" description="Disordered" evidence="1">
    <location>
        <begin position="1"/>
        <end position="30"/>
    </location>
</feature>